<dbReference type="PANTHER" id="PTHR33055:SF15">
    <property type="entry name" value="TRANSPOSASE-RELATED"/>
    <property type="match status" value="1"/>
</dbReference>
<dbReference type="NCBIfam" id="NF033542">
    <property type="entry name" value="transpos_IS110"/>
    <property type="match status" value="1"/>
</dbReference>
<feature type="domain" description="Transposase IS110-like N-terminal" evidence="2">
    <location>
        <begin position="19"/>
        <end position="79"/>
    </location>
</feature>
<dbReference type="Proteomes" id="UP001469365">
    <property type="component" value="Unassembled WGS sequence"/>
</dbReference>
<evidence type="ECO:0000256" key="1">
    <source>
        <dbReference type="SAM" id="MobiDB-lite"/>
    </source>
</evidence>
<gene>
    <name evidence="4" type="ORF">WMW72_02395</name>
</gene>
<dbReference type="InterPro" id="IPR047650">
    <property type="entry name" value="Transpos_IS110"/>
</dbReference>
<evidence type="ECO:0000259" key="3">
    <source>
        <dbReference type="Pfam" id="PF02371"/>
    </source>
</evidence>
<sequence length="252" mass="28555">MIKNTRGCFVWANPAQRIKNVPGRKTDVSDAEWIAKLLRHGLIEPSFVPQTDLRELTRLRKKQVGGLTAKKNRLQKVLECANIKLGTVISDVFGVSGRNLLKRLMEQGFIDPSDIEGRVKGNVKKKVPELADSLFGTLDEHQMFMIRFLWNEIAFYEESIRQLDERIEEYLVSYKEEMELMQTMPGVKRITAASILAEMGHNMNQLPTAAHLTSWAGVSPGNHESAGQKKYPHSKRESSHQNSFMRGGLGCF</sequence>
<feature type="region of interest" description="Disordered" evidence="1">
    <location>
        <begin position="217"/>
        <end position="242"/>
    </location>
</feature>
<evidence type="ECO:0000313" key="5">
    <source>
        <dbReference type="Proteomes" id="UP001469365"/>
    </source>
</evidence>
<evidence type="ECO:0000313" key="4">
    <source>
        <dbReference type="EMBL" id="MEK8126749.1"/>
    </source>
</evidence>
<name>A0ABU9DD97_9BACL</name>
<dbReference type="InterPro" id="IPR003346">
    <property type="entry name" value="Transposase_20"/>
</dbReference>
<organism evidence="4 5">
    <name type="scientific">Paenibacillus filicis</name>
    <dbReference type="NCBI Taxonomy" id="669464"/>
    <lineage>
        <taxon>Bacteria</taxon>
        <taxon>Bacillati</taxon>
        <taxon>Bacillota</taxon>
        <taxon>Bacilli</taxon>
        <taxon>Bacillales</taxon>
        <taxon>Paenibacillaceae</taxon>
        <taxon>Paenibacillus</taxon>
    </lineage>
</organism>
<proteinExistence type="predicted"/>
<evidence type="ECO:0000259" key="2">
    <source>
        <dbReference type="Pfam" id="PF01548"/>
    </source>
</evidence>
<feature type="domain" description="Transposase IS116/IS110/IS902 C-terminal" evidence="3">
    <location>
        <begin position="179"/>
        <end position="240"/>
    </location>
</feature>
<dbReference type="RefSeq" id="WP_341413799.1">
    <property type="nucleotide sequence ID" value="NZ_JBBPCC010000001.1"/>
</dbReference>
<protein>
    <submittedName>
        <fullName evidence="4">IS110 family transposase</fullName>
    </submittedName>
</protein>
<dbReference type="PANTHER" id="PTHR33055">
    <property type="entry name" value="TRANSPOSASE FOR INSERTION SEQUENCE ELEMENT IS1111A"/>
    <property type="match status" value="1"/>
</dbReference>
<dbReference type="Pfam" id="PF01548">
    <property type="entry name" value="DEDD_Tnp_IS110"/>
    <property type="match status" value="1"/>
</dbReference>
<comment type="caution">
    <text evidence="4">The sequence shown here is derived from an EMBL/GenBank/DDBJ whole genome shotgun (WGS) entry which is preliminary data.</text>
</comment>
<accession>A0ABU9DD97</accession>
<dbReference type="Pfam" id="PF02371">
    <property type="entry name" value="Transposase_20"/>
    <property type="match status" value="1"/>
</dbReference>
<reference evidence="4 5" key="1">
    <citation type="submission" date="2024-04" db="EMBL/GenBank/DDBJ databases">
        <title>draft genome sequnece of Paenibacillus filicis.</title>
        <authorList>
            <person name="Kim D.-U."/>
        </authorList>
    </citation>
    <scope>NUCLEOTIDE SEQUENCE [LARGE SCALE GENOMIC DNA]</scope>
    <source>
        <strain evidence="4 5">KACC14197</strain>
    </source>
</reference>
<dbReference type="EMBL" id="JBBPCC010000001">
    <property type="protein sequence ID" value="MEK8126749.1"/>
    <property type="molecule type" value="Genomic_DNA"/>
</dbReference>
<dbReference type="InterPro" id="IPR002525">
    <property type="entry name" value="Transp_IS110-like_N"/>
</dbReference>
<keyword evidence="5" id="KW-1185">Reference proteome</keyword>